<evidence type="ECO:0000313" key="1">
    <source>
        <dbReference type="EMBL" id="CAG5170653.1"/>
    </source>
</evidence>
<dbReference type="Proteomes" id="UP000676310">
    <property type="component" value="Unassembled WGS sequence"/>
</dbReference>
<gene>
    <name evidence="1" type="ORF">ALTATR162_LOCUS7212</name>
</gene>
<proteinExistence type="predicted"/>
<accession>A0A8J2I5A1</accession>
<dbReference type="GeneID" id="67019188"/>
<keyword evidence="2" id="KW-1185">Reference proteome</keyword>
<comment type="caution">
    <text evidence="1">The sequence shown here is derived from an EMBL/GenBank/DDBJ whole genome shotgun (WGS) entry which is preliminary data.</text>
</comment>
<organism evidence="1 2">
    <name type="scientific">Alternaria atra</name>
    <dbReference type="NCBI Taxonomy" id="119953"/>
    <lineage>
        <taxon>Eukaryota</taxon>
        <taxon>Fungi</taxon>
        <taxon>Dikarya</taxon>
        <taxon>Ascomycota</taxon>
        <taxon>Pezizomycotina</taxon>
        <taxon>Dothideomycetes</taxon>
        <taxon>Pleosporomycetidae</taxon>
        <taxon>Pleosporales</taxon>
        <taxon>Pleosporineae</taxon>
        <taxon>Pleosporaceae</taxon>
        <taxon>Alternaria</taxon>
        <taxon>Alternaria sect. Ulocladioides</taxon>
    </lineage>
</organism>
<name>A0A8J2I5A1_9PLEO</name>
<dbReference type="AlphaFoldDB" id="A0A8J2I5A1"/>
<reference evidence="1" key="1">
    <citation type="submission" date="2021-05" db="EMBL/GenBank/DDBJ databases">
        <authorList>
            <person name="Stam R."/>
        </authorList>
    </citation>
    <scope>NUCLEOTIDE SEQUENCE</scope>
    <source>
        <strain evidence="1">CS162</strain>
    </source>
</reference>
<evidence type="ECO:0000313" key="2">
    <source>
        <dbReference type="Proteomes" id="UP000676310"/>
    </source>
</evidence>
<protein>
    <submittedName>
        <fullName evidence="1">Uncharacterized protein</fullName>
    </submittedName>
</protein>
<dbReference type="RefSeq" id="XP_043170775.1">
    <property type="nucleotide sequence ID" value="XM_043314840.1"/>
</dbReference>
<sequence length="79" mass="8756">MTRMSELSDCVRDEWKGDVPNPELGDCIIPPLRPVYSSSTTSLLIYIDLCTCPTDIRSMVPRVVSGAICRAAQQRIARS</sequence>
<dbReference type="EMBL" id="CAJRGZ010000022">
    <property type="protein sequence ID" value="CAG5170653.1"/>
    <property type="molecule type" value="Genomic_DNA"/>
</dbReference>